<dbReference type="PRINTS" id="PR00300">
    <property type="entry name" value="CLPPROTEASEA"/>
</dbReference>
<comment type="subcellular location">
    <subcellularLocation>
        <location evidence="1 14">Cytoplasm</location>
    </subcellularLocation>
</comment>
<gene>
    <name evidence="14" type="primary">clpB</name>
    <name evidence="16" type="ORF">SAMN04488120_11342</name>
</gene>
<dbReference type="GO" id="GO:0006508">
    <property type="term" value="P:proteolysis"/>
    <property type="evidence" value="ECO:0007669"/>
    <property type="project" value="UniProtKB-KW"/>
</dbReference>
<evidence type="ECO:0000313" key="17">
    <source>
        <dbReference type="Proteomes" id="UP000199771"/>
    </source>
</evidence>
<dbReference type="GO" id="GO:0016887">
    <property type="term" value="F:ATP hydrolysis activity"/>
    <property type="evidence" value="ECO:0007669"/>
    <property type="project" value="InterPro"/>
</dbReference>
<dbReference type="GO" id="GO:0008233">
    <property type="term" value="F:peptidase activity"/>
    <property type="evidence" value="ECO:0007669"/>
    <property type="project" value="UniProtKB-KW"/>
</dbReference>
<dbReference type="STRING" id="1076937.SAMN04488120_11342"/>
<evidence type="ECO:0000256" key="3">
    <source>
        <dbReference type="ARBA" id="ARBA00017574"/>
    </source>
</evidence>
<comment type="subunit">
    <text evidence="11">Homohexamer. The oligomerization is ATP-dependent.</text>
</comment>
<evidence type="ECO:0000256" key="6">
    <source>
        <dbReference type="ARBA" id="ARBA00022741"/>
    </source>
</evidence>
<name>A0A1I2K540_9GAMM</name>
<dbReference type="FunFam" id="3.40.50.300:FF:000120">
    <property type="entry name" value="ATP-dependent chaperone ClpB"/>
    <property type="match status" value="1"/>
</dbReference>
<dbReference type="NCBIfam" id="TIGR03346">
    <property type="entry name" value="chaperone_ClpB"/>
    <property type="match status" value="1"/>
</dbReference>
<dbReference type="FunFam" id="3.40.50.300:FF:000025">
    <property type="entry name" value="ATP-dependent Clp protease subunit"/>
    <property type="match status" value="1"/>
</dbReference>
<keyword evidence="9 14" id="KW-0175">Coiled coil</keyword>
<dbReference type="SMART" id="SM01086">
    <property type="entry name" value="ClpB_D2-small"/>
    <property type="match status" value="1"/>
</dbReference>
<reference evidence="16 17" key="1">
    <citation type="submission" date="2016-10" db="EMBL/GenBank/DDBJ databases">
        <authorList>
            <person name="de Groot N.N."/>
        </authorList>
    </citation>
    <scope>NUCLEOTIDE SEQUENCE [LARGE SCALE GENOMIC DNA]</scope>
    <source>
        <strain evidence="16 17">DSM 23609</strain>
    </source>
</reference>
<dbReference type="InterPro" id="IPR001270">
    <property type="entry name" value="ClpA/B"/>
</dbReference>
<evidence type="ECO:0000256" key="11">
    <source>
        <dbReference type="ARBA" id="ARBA00026057"/>
    </source>
</evidence>
<dbReference type="InterPro" id="IPR050130">
    <property type="entry name" value="ClpA_ClpB"/>
</dbReference>
<dbReference type="NCBIfam" id="NF008118">
    <property type="entry name" value="PRK10865.1"/>
    <property type="match status" value="1"/>
</dbReference>
<evidence type="ECO:0000259" key="15">
    <source>
        <dbReference type="PROSITE" id="PS51903"/>
    </source>
</evidence>
<keyword evidence="17" id="KW-1185">Reference proteome</keyword>
<dbReference type="InterPro" id="IPR028299">
    <property type="entry name" value="ClpA/B_CS2"/>
</dbReference>
<dbReference type="CDD" id="cd19499">
    <property type="entry name" value="RecA-like_ClpB_Hsp104-like"/>
    <property type="match status" value="1"/>
</dbReference>
<dbReference type="RefSeq" id="WP_091535191.1">
    <property type="nucleotide sequence ID" value="NZ_FOOC01000013.1"/>
</dbReference>
<organism evidence="16 17">
    <name type="scientific">Fontimonas thermophila</name>
    <dbReference type="NCBI Taxonomy" id="1076937"/>
    <lineage>
        <taxon>Bacteria</taxon>
        <taxon>Pseudomonadati</taxon>
        <taxon>Pseudomonadota</taxon>
        <taxon>Gammaproteobacteria</taxon>
        <taxon>Nevskiales</taxon>
        <taxon>Nevskiaceae</taxon>
        <taxon>Fontimonas</taxon>
    </lineage>
</organism>
<keyword evidence="10 13" id="KW-0143">Chaperone</keyword>
<dbReference type="PANTHER" id="PTHR11638:SF18">
    <property type="entry name" value="HEAT SHOCK PROTEIN 104"/>
    <property type="match status" value="1"/>
</dbReference>
<dbReference type="FunFam" id="1.10.1780.10:FF:000003">
    <property type="entry name" value="ATP-dependent chaperone ClpB"/>
    <property type="match status" value="1"/>
</dbReference>
<dbReference type="GO" id="GO:0005524">
    <property type="term" value="F:ATP binding"/>
    <property type="evidence" value="ECO:0007669"/>
    <property type="project" value="UniProtKB-UniRule"/>
</dbReference>
<dbReference type="PROSITE" id="PS51903">
    <property type="entry name" value="CLP_R"/>
    <property type="match status" value="1"/>
</dbReference>
<dbReference type="PROSITE" id="PS00871">
    <property type="entry name" value="CLPAB_2"/>
    <property type="match status" value="1"/>
</dbReference>
<keyword evidence="5 12" id="KW-0677">Repeat</keyword>
<dbReference type="SUPFAM" id="SSF81923">
    <property type="entry name" value="Double Clp-N motif"/>
    <property type="match status" value="1"/>
</dbReference>
<evidence type="ECO:0000256" key="13">
    <source>
        <dbReference type="RuleBase" id="RU004432"/>
    </source>
</evidence>
<dbReference type="InterPro" id="IPR004176">
    <property type="entry name" value="Clp_R_N"/>
</dbReference>
<keyword evidence="16" id="KW-0378">Hydrolase</keyword>
<keyword evidence="4 14" id="KW-0963">Cytoplasm</keyword>
<dbReference type="Proteomes" id="UP000199771">
    <property type="component" value="Unassembled WGS sequence"/>
</dbReference>
<proteinExistence type="inferred from homology"/>
<dbReference type="EMBL" id="FOOC01000013">
    <property type="protein sequence ID" value="SFF62202.1"/>
    <property type="molecule type" value="Genomic_DNA"/>
</dbReference>
<feature type="domain" description="Clp R" evidence="15">
    <location>
        <begin position="3"/>
        <end position="146"/>
    </location>
</feature>
<evidence type="ECO:0000313" key="16">
    <source>
        <dbReference type="EMBL" id="SFF62202.1"/>
    </source>
</evidence>
<comment type="function">
    <text evidence="14">Part of a stress-induced multi-chaperone system, it is involved in the recovery of the cell from heat-induced damage, in cooperation with DnaK, DnaJ and GrpE.</text>
</comment>
<dbReference type="FunFam" id="3.40.50.300:FF:000010">
    <property type="entry name" value="Chaperone clpB 1, putative"/>
    <property type="match status" value="1"/>
</dbReference>
<evidence type="ECO:0000256" key="7">
    <source>
        <dbReference type="ARBA" id="ARBA00022840"/>
    </source>
</evidence>
<dbReference type="CDD" id="cd00009">
    <property type="entry name" value="AAA"/>
    <property type="match status" value="1"/>
</dbReference>
<dbReference type="Pfam" id="PF02861">
    <property type="entry name" value="Clp_N"/>
    <property type="match status" value="1"/>
</dbReference>
<dbReference type="Pfam" id="PF17871">
    <property type="entry name" value="AAA_lid_9"/>
    <property type="match status" value="1"/>
</dbReference>
<keyword evidence="6 13" id="KW-0547">Nucleotide-binding</keyword>
<evidence type="ECO:0000256" key="10">
    <source>
        <dbReference type="ARBA" id="ARBA00023186"/>
    </source>
</evidence>
<dbReference type="FunFam" id="1.10.8.60:FF:000017">
    <property type="entry name" value="ATP-dependent chaperone ClpB"/>
    <property type="match status" value="1"/>
</dbReference>
<comment type="subunit">
    <text evidence="14">Homohexamer; The oligomerization is ATP-dependent.</text>
</comment>
<evidence type="ECO:0000256" key="2">
    <source>
        <dbReference type="ARBA" id="ARBA00008675"/>
    </source>
</evidence>
<dbReference type="InterPro" id="IPR027417">
    <property type="entry name" value="P-loop_NTPase"/>
</dbReference>
<dbReference type="GO" id="GO:0034605">
    <property type="term" value="P:cellular response to heat"/>
    <property type="evidence" value="ECO:0007669"/>
    <property type="project" value="TreeGrafter"/>
</dbReference>
<accession>A0A1I2K540</accession>
<dbReference type="OrthoDB" id="9803641at2"/>
<dbReference type="InterPro" id="IPR003959">
    <property type="entry name" value="ATPase_AAA_core"/>
</dbReference>
<evidence type="ECO:0000256" key="9">
    <source>
        <dbReference type="ARBA" id="ARBA00023054"/>
    </source>
</evidence>
<dbReference type="GO" id="GO:0005829">
    <property type="term" value="C:cytosol"/>
    <property type="evidence" value="ECO:0007669"/>
    <property type="project" value="UniProtKB-ARBA"/>
</dbReference>
<protein>
    <recommendedName>
        <fullName evidence="3 14">Chaperone protein ClpB</fullName>
    </recommendedName>
</protein>
<sequence length="867" mass="96006">MRMDKLTHRFQQALADAQSLAVGRDHPAIEPVHLLTALLQQDGGSTLPLLQNAGVNIDLLRTRLAQALEHLPRLGEATGEVTISPELARLLNLTDKLAQQRKDQFISTELFVLAAVDDKGPAGEALRAAGARKELILKAIETVRGGQRVDSQNAEEQRQALDKYTIDLTARAASGKLDPVIGRDEEIRRVIQVLSRRTKNNPALIGEPGVGKTAIVEGLAQRIVNGEVPESLKNKRLLSLDLGALIAGAKFRGEFEERLKAVLSDLAKQEGNVILFIDEIHTLVGAGKAEGAMDAGNMLKPALARGELHCIGATTLDEYRKYIEKDAALERRFQKVFVGEPSVEDTIAILRGLKERYEVHHGVDITDGALVAAAKLSHRYITDRNLPDKAIDLVDEAASRIRIEIDSKPEALDRLHRKLIQLKIEREALKKESDEGAKRSLAALEEEIAKLEREYADLEEKWKAEKAQVAGSAGVKEELERARIELEAARRGGDLARMAELQYGRIPELEKRLAQSSSNGAPKPKFELLRNSVTEDEIAEVVSRWTGIPVSKLMEGEREKLLRMESALHERVIAQDEAITAVSNAIRRSRAGLSDPNRPIGSFLFLGPTGVGKTELCKALAAFLFDSEDAMVRIDMSEYGERHSVARLIGAPPGYVGYEEGGQLTEAVRRRPYSVILLDEVEKAHPEVFNVLLQVLDDGRLTDGQGRTVDFRNTVIVMTSNLGSQLIQEMMSRDDRDYAAIKEAVMGAVSQHFRPEFINRIDEVVVFHPLGSAQIRQIARIQTQYLVRRLAERNIDLRFTDAALDRLAQAGFDPVYGARPLKRAIQSLVENPLARMILDGRFAAGDQVVVDAVDGELRFERQPQNQT</sequence>
<evidence type="ECO:0000256" key="5">
    <source>
        <dbReference type="ARBA" id="ARBA00022737"/>
    </source>
</evidence>
<dbReference type="Pfam" id="PF10431">
    <property type="entry name" value="ClpB_D2-small"/>
    <property type="match status" value="1"/>
</dbReference>
<dbReference type="Gene3D" id="1.10.8.60">
    <property type="match status" value="1"/>
</dbReference>
<evidence type="ECO:0000256" key="1">
    <source>
        <dbReference type="ARBA" id="ARBA00004496"/>
    </source>
</evidence>
<dbReference type="PROSITE" id="PS00870">
    <property type="entry name" value="CLPAB_1"/>
    <property type="match status" value="1"/>
</dbReference>
<evidence type="ECO:0000256" key="14">
    <source>
        <dbReference type="RuleBase" id="RU362034"/>
    </source>
</evidence>
<comment type="similarity">
    <text evidence="2 13">Belongs to the ClpA/ClpB family.</text>
</comment>
<keyword evidence="8 14" id="KW-0346">Stress response</keyword>
<dbReference type="Gene3D" id="1.10.1780.10">
    <property type="entry name" value="Clp, N-terminal domain"/>
    <property type="match status" value="1"/>
</dbReference>
<dbReference type="InterPro" id="IPR036628">
    <property type="entry name" value="Clp_N_dom_sf"/>
</dbReference>
<feature type="coiled-coil region" evidence="14">
    <location>
        <begin position="412"/>
        <end position="492"/>
    </location>
</feature>
<dbReference type="InterPro" id="IPR003593">
    <property type="entry name" value="AAA+_ATPase"/>
</dbReference>
<evidence type="ECO:0000256" key="8">
    <source>
        <dbReference type="ARBA" id="ARBA00023016"/>
    </source>
</evidence>
<dbReference type="Pfam" id="PF07724">
    <property type="entry name" value="AAA_2"/>
    <property type="match status" value="1"/>
</dbReference>
<dbReference type="InterPro" id="IPR019489">
    <property type="entry name" value="Clp_ATPase_C"/>
</dbReference>
<dbReference type="InterPro" id="IPR041546">
    <property type="entry name" value="ClpA/ClpB_AAA_lid"/>
</dbReference>
<dbReference type="InterPro" id="IPR018368">
    <property type="entry name" value="ClpA/B_CS1"/>
</dbReference>
<keyword evidence="16" id="KW-0645">Protease</keyword>
<dbReference type="GO" id="GO:0042026">
    <property type="term" value="P:protein refolding"/>
    <property type="evidence" value="ECO:0007669"/>
    <property type="project" value="UniProtKB-UniRule"/>
</dbReference>
<dbReference type="SUPFAM" id="SSF52540">
    <property type="entry name" value="P-loop containing nucleoside triphosphate hydrolases"/>
    <property type="match status" value="2"/>
</dbReference>
<evidence type="ECO:0000256" key="4">
    <source>
        <dbReference type="ARBA" id="ARBA00022490"/>
    </source>
</evidence>
<dbReference type="PANTHER" id="PTHR11638">
    <property type="entry name" value="ATP-DEPENDENT CLP PROTEASE"/>
    <property type="match status" value="1"/>
</dbReference>
<dbReference type="GO" id="GO:0042802">
    <property type="term" value="F:identical protein binding"/>
    <property type="evidence" value="ECO:0007669"/>
    <property type="project" value="UniProtKB-ARBA"/>
</dbReference>
<dbReference type="Pfam" id="PF00004">
    <property type="entry name" value="AAA"/>
    <property type="match status" value="1"/>
</dbReference>
<evidence type="ECO:0000256" key="12">
    <source>
        <dbReference type="PROSITE-ProRule" id="PRU01251"/>
    </source>
</evidence>
<dbReference type="SMART" id="SM00382">
    <property type="entry name" value="AAA"/>
    <property type="match status" value="2"/>
</dbReference>
<dbReference type="Gene3D" id="3.40.50.300">
    <property type="entry name" value="P-loop containing nucleotide triphosphate hydrolases"/>
    <property type="match status" value="3"/>
</dbReference>
<dbReference type="InterPro" id="IPR017730">
    <property type="entry name" value="Chaperonin_ClpB"/>
</dbReference>
<dbReference type="AlphaFoldDB" id="A0A1I2K540"/>
<keyword evidence="7 13" id="KW-0067">ATP-binding</keyword>